<sequence>MDNKLEKRTLGLTGLKLTKLGYGSAVGMGRSDGPSSEDAERLLNAVLDAGINFIDTAPDYGDAEKFIGNSISHRRSEYFLATKCGCNIDANGQRMDPGHLWTADRIRINIEQSLERMKTDYVDLLQMHNPTVEDVEKGELVDILQEIRQAGKTRFIGVSSTAPHLLTFARMGVFDSFQIPYSALERQHERMIEEAALLGAGIIIRGGIAQGHKMREERSSVWEKAQLDELIGGMSRHEFVLRFTLTHPECHTTIVGTGNANHLQANIATAKNGTLPSGIYEEAKRRLSQIGEGPEG</sequence>
<dbReference type="EMBL" id="CP029803">
    <property type="protein sequence ID" value="AWT58935.1"/>
    <property type="molecule type" value="Genomic_DNA"/>
</dbReference>
<organism evidence="2 3">
    <name type="scientific">Candidatus Moanibacter tarae</name>
    <dbReference type="NCBI Taxonomy" id="2200854"/>
    <lineage>
        <taxon>Bacteria</taxon>
        <taxon>Pseudomonadati</taxon>
        <taxon>Verrucomicrobiota</taxon>
        <taxon>Opitutia</taxon>
        <taxon>Puniceicoccales</taxon>
        <taxon>Puniceicoccales incertae sedis</taxon>
        <taxon>Candidatus Moanibacter</taxon>
    </lineage>
</organism>
<dbReference type="CDD" id="cd19095">
    <property type="entry name" value="AKR_PA4992-like"/>
    <property type="match status" value="1"/>
</dbReference>
<dbReference type="EC" id="1.1.1.-" evidence="2"/>
<feature type="domain" description="NADP-dependent oxidoreductase" evidence="1">
    <location>
        <begin position="19"/>
        <end position="276"/>
    </location>
</feature>
<reference evidence="2 3" key="1">
    <citation type="submission" date="2018-06" db="EMBL/GenBank/DDBJ databases">
        <title>Draft Genome Sequence of a Novel Marine Bacterium Related to the Verrucomicrobia.</title>
        <authorList>
            <person name="Vosseberg J."/>
            <person name="Martijn J."/>
            <person name="Ettema T.J.G."/>
        </authorList>
    </citation>
    <scope>NUCLEOTIDE SEQUENCE [LARGE SCALE GENOMIC DNA]</scope>
    <source>
        <strain evidence="2">TARA_B100001123</strain>
    </source>
</reference>
<name>A0A2Z4ACG5_9BACT</name>
<dbReference type="InterPro" id="IPR023210">
    <property type="entry name" value="NADP_OxRdtase_dom"/>
</dbReference>
<evidence type="ECO:0000313" key="3">
    <source>
        <dbReference type="Proteomes" id="UP000247465"/>
    </source>
</evidence>
<keyword evidence="2" id="KW-0560">Oxidoreductase</keyword>
<evidence type="ECO:0000313" key="2">
    <source>
        <dbReference type="EMBL" id="AWT58935.1"/>
    </source>
</evidence>
<dbReference type="AlphaFoldDB" id="A0A2Z4ACG5"/>
<dbReference type="SUPFAM" id="SSF51430">
    <property type="entry name" value="NAD(P)-linked oxidoreductase"/>
    <property type="match status" value="1"/>
</dbReference>
<dbReference type="Proteomes" id="UP000247465">
    <property type="component" value="Chromosome"/>
</dbReference>
<dbReference type="PANTHER" id="PTHR43312:SF1">
    <property type="entry name" value="NADP-DEPENDENT OXIDOREDUCTASE DOMAIN-CONTAINING PROTEIN"/>
    <property type="match status" value="1"/>
</dbReference>
<dbReference type="PRINTS" id="PR00069">
    <property type="entry name" value="ALDKETRDTASE"/>
</dbReference>
<dbReference type="KEGG" id="mtar:DF168_00107"/>
<protein>
    <submittedName>
        <fullName evidence="2">Aldo-keto reductase YhdN</fullName>
        <ecNumber evidence="2">1.1.1.-</ecNumber>
    </submittedName>
</protein>
<gene>
    <name evidence="2" type="primary">yhdN_1</name>
    <name evidence="2" type="ORF">DF168_00107</name>
</gene>
<dbReference type="InterPro" id="IPR053135">
    <property type="entry name" value="AKR2_Oxidoreductase"/>
</dbReference>
<dbReference type="PANTHER" id="PTHR43312">
    <property type="entry name" value="D-THREO-ALDOSE 1-DEHYDROGENASE"/>
    <property type="match status" value="1"/>
</dbReference>
<proteinExistence type="predicted"/>
<dbReference type="InterPro" id="IPR020471">
    <property type="entry name" value="AKR"/>
</dbReference>
<dbReference type="GO" id="GO:0016491">
    <property type="term" value="F:oxidoreductase activity"/>
    <property type="evidence" value="ECO:0007669"/>
    <property type="project" value="UniProtKB-KW"/>
</dbReference>
<evidence type="ECO:0000259" key="1">
    <source>
        <dbReference type="Pfam" id="PF00248"/>
    </source>
</evidence>
<dbReference type="InterPro" id="IPR036812">
    <property type="entry name" value="NAD(P)_OxRdtase_dom_sf"/>
</dbReference>
<accession>A0A2Z4ACG5</accession>
<dbReference type="Gene3D" id="3.20.20.100">
    <property type="entry name" value="NADP-dependent oxidoreductase domain"/>
    <property type="match status" value="1"/>
</dbReference>
<dbReference type="Pfam" id="PF00248">
    <property type="entry name" value="Aldo_ket_red"/>
    <property type="match status" value="1"/>
</dbReference>